<organism evidence="2 3">
    <name type="scientific">Mycena maculata</name>
    <dbReference type="NCBI Taxonomy" id="230809"/>
    <lineage>
        <taxon>Eukaryota</taxon>
        <taxon>Fungi</taxon>
        <taxon>Dikarya</taxon>
        <taxon>Basidiomycota</taxon>
        <taxon>Agaricomycotina</taxon>
        <taxon>Agaricomycetes</taxon>
        <taxon>Agaricomycetidae</taxon>
        <taxon>Agaricales</taxon>
        <taxon>Marasmiineae</taxon>
        <taxon>Mycenaceae</taxon>
        <taxon>Mycena</taxon>
    </lineage>
</organism>
<feature type="compositionally biased region" description="Low complexity" evidence="1">
    <location>
        <begin position="165"/>
        <end position="180"/>
    </location>
</feature>
<accession>A0AAD7NVC9</accession>
<dbReference type="AlphaFoldDB" id="A0AAD7NVC9"/>
<evidence type="ECO:0000256" key="1">
    <source>
        <dbReference type="SAM" id="MobiDB-lite"/>
    </source>
</evidence>
<keyword evidence="3" id="KW-1185">Reference proteome</keyword>
<dbReference type="Proteomes" id="UP001215280">
    <property type="component" value="Unassembled WGS sequence"/>
</dbReference>
<gene>
    <name evidence="2" type="ORF">DFH07DRAFT_980877</name>
</gene>
<feature type="region of interest" description="Disordered" evidence="1">
    <location>
        <begin position="1"/>
        <end position="21"/>
    </location>
</feature>
<proteinExistence type="predicted"/>
<feature type="compositionally biased region" description="Basic residues" evidence="1">
    <location>
        <begin position="204"/>
        <end position="216"/>
    </location>
</feature>
<feature type="compositionally biased region" description="Polar residues" evidence="1">
    <location>
        <begin position="91"/>
        <end position="117"/>
    </location>
</feature>
<comment type="caution">
    <text evidence="2">The sequence shown here is derived from an EMBL/GenBank/DDBJ whole genome shotgun (WGS) entry which is preliminary data.</text>
</comment>
<evidence type="ECO:0000313" key="2">
    <source>
        <dbReference type="EMBL" id="KAJ7776614.1"/>
    </source>
</evidence>
<sequence>MFAPSYSNYPGETYGNAKTRQSVAAQQARKNEQARRLQMFVLHAPISSLLQAREQDPKGLQRPIAEANPTPTPNLFSGAQLDRKPRVRSCANRQQMGPSMPQCATPSDAASPQSGMSRCTRPSRASSLLFPTPRFQAALTESRHGARDRLPRACGRLWVPSCLDLPPSTSASTPSVSVLPHTQRSGPLRQYGATLSALLERPPVNRRGRERGRRRGAAGASASREDDRGCVEGAEEGA</sequence>
<reference evidence="2" key="1">
    <citation type="submission" date="2023-03" db="EMBL/GenBank/DDBJ databases">
        <title>Massive genome expansion in bonnet fungi (Mycena s.s.) driven by repeated elements and novel gene families across ecological guilds.</title>
        <authorList>
            <consortium name="Lawrence Berkeley National Laboratory"/>
            <person name="Harder C.B."/>
            <person name="Miyauchi S."/>
            <person name="Viragh M."/>
            <person name="Kuo A."/>
            <person name="Thoen E."/>
            <person name="Andreopoulos B."/>
            <person name="Lu D."/>
            <person name="Skrede I."/>
            <person name="Drula E."/>
            <person name="Henrissat B."/>
            <person name="Morin E."/>
            <person name="Kohler A."/>
            <person name="Barry K."/>
            <person name="LaButti K."/>
            <person name="Morin E."/>
            <person name="Salamov A."/>
            <person name="Lipzen A."/>
            <person name="Mereny Z."/>
            <person name="Hegedus B."/>
            <person name="Baldrian P."/>
            <person name="Stursova M."/>
            <person name="Weitz H."/>
            <person name="Taylor A."/>
            <person name="Grigoriev I.V."/>
            <person name="Nagy L.G."/>
            <person name="Martin F."/>
            <person name="Kauserud H."/>
        </authorList>
    </citation>
    <scope>NUCLEOTIDE SEQUENCE</scope>
    <source>
        <strain evidence="2">CBHHK188m</strain>
    </source>
</reference>
<name>A0AAD7NVC9_9AGAR</name>
<feature type="region of interest" description="Disordered" evidence="1">
    <location>
        <begin position="165"/>
        <end position="238"/>
    </location>
</feature>
<feature type="region of interest" description="Disordered" evidence="1">
    <location>
        <begin position="54"/>
        <end position="126"/>
    </location>
</feature>
<dbReference type="EMBL" id="JARJLG010000012">
    <property type="protein sequence ID" value="KAJ7776614.1"/>
    <property type="molecule type" value="Genomic_DNA"/>
</dbReference>
<evidence type="ECO:0000313" key="3">
    <source>
        <dbReference type="Proteomes" id="UP001215280"/>
    </source>
</evidence>
<protein>
    <submittedName>
        <fullName evidence="2">Uncharacterized protein</fullName>
    </submittedName>
</protein>